<sequence>MRKSYDKTETEMSENVTRDEASLSVRKADIGAEFGLDGLKGVSIEVPVFDENCQYLVKQQNDYVFDEHMLRHIVSFLGKSSGDALYLYGPSGCGKTSMVMQTAAVLKWPVVSLTINGRFELSDLIGHPTIVSNELVFVHGPLARAMKYGYILILNEIDLADAAELSGLNDVLEGRNLVVIQNNGEVIKPHPDFRMVVTANTCGRGSRGTYHGTQLLNAAFLDRFRFIRCDYMSHDEELKLLELVAPELDAGLLSDMVKVASEIRKSHLDPMPNHIYMSVPMSTRTLVRWATLTVAYSYESDPVDAALLHAFAGRLSEEESSYVLRLKSDVMAGVTDNL</sequence>
<organism evidence="5 6">
    <name type="scientific">Ruminobacter amylophilus</name>
    <dbReference type="NCBI Taxonomy" id="867"/>
    <lineage>
        <taxon>Bacteria</taxon>
        <taxon>Pseudomonadati</taxon>
        <taxon>Pseudomonadota</taxon>
        <taxon>Gammaproteobacteria</taxon>
        <taxon>Aeromonadales</taxon>
        <taxon>Succinivibrionaceae</taxon>
        <taxon>Ruminobacter</taxon>
    </lineage>
</organism>
<evidence type="ECO:0000256" key="2">
    <source>
        <dbReference type="ARBA" id="ARBA00022741"/>
    </source>
</evidence>
<dbReference type="EMBL" id="FOXF01000003">
    <property type="protein sequence ID" value="SFP04784.1"/>
    <property type="molecule type" value="Genomic_DNA"/>
</dbReference>
<comment type="similarity">
    <text evidence="1">Belongs to the CbbQ/NirQ/NorQ/GpvN family.</text>
</comment>
<keyword evidence="6" id="KW-1185">Reference proteome</keyword>
<keyword evidence="2" id="KW-0547">Nucleotide-binding</keyword>
<dbReference type="OrthoDB" id="9808317at2"/>
<dbReference type="AlphaFoldDB" id="A0A662ZG48"/>
<dbReference type="GO" id="GO:0005524">
    <property type="term" value="F:ATP binding"/>
    <property type="evidence" value="ECO:0007669"/>
    <property type="project" value="UniProtKB-KW"/>
</dbReference>
<dbReference type="RefSeq" id="WP_093140273.1">
    <property type="nucleotide sequence ID" value="NZ_FOXF01000003.1"/>
</dbReference>
<dbReference type="Gene3D" id="3.40.50.300">
    <property type="entry name" value="P-loop containing nucleotide triphosphate hydrolases"/>
    <property type="match status" value="1"/>
</dbReference>
<evidence type="ECO:0000259" key="4">
    <source>
        <dbReference type="SMART" id="SM00382"/>
    </source>
</evidence>
<dbReference type="GO" id="GO:0030687">
    <property type="term" value="C:preribosome, large subunit precursor"/>
    <property type="evidence" value="ECO:0007669"/>
    <property type="project" value="TreeGrafter"/>
</dbReference>
<evidence type="ECO:0000313" key="5">
    <source>
        <dbReference type="EMBL" id="SFP04784.1"/>
    </source>
</evidence>
<dbReference type="GO" id="GO:0000027">
    <property type="term" value="P:ribosomal large subunit assembly"/>
    <property type="evidence" value="ECO:0007669"/>
    <property type="project" value="TreeGrafter"/>
</dbReference>
<feature type="domain" description="AAA+ ATPase" evidence="4">
    <location>
        <begin position="81"/>
        <end position="201"/>
    </location>
</feature>
<dbReference type="InterPro" id="IPR013615">
    <property type="entry name" value="CbbQ_C"/>
</dbReference>
<evidence type="ECO:0000313" key="6">
    <source>
        <dbReference type="Proteomes" id="UP000243745"/>
    </source>
</evidence>
<dbReference type="SMART" id="SM00382">
    <property type="entry name" value="AAA"/>
    <property type="match status" value="1"/>
</dbReference>
<protein>
    <submittedName>
        <fullName evidence="5">Cobaltochelatase CobS</fullName>
    </submittedName>
</protein>
<dbReference type="Pfam" id="PF07728">
    <property type="entry name" value="AAA_5"/>
    <property type="match status" value="1"/>
</dbReference>
<dbReference type="Pfam" id="PF08406">
    <property type="entry name" value="CbbQ_C"/>
    <property type="match status" value="1"/>
</dbReference>
<evidence type="ECO:0000256" key="3">
    <source>
        <dbReference type="ARBA" id="ARBA00022840"/>
    </source>
</evidence>
<dbReference type="InterPro" id="IPR027417">
    <property type="entry name" value="P-loop_NTPase"/>
</dbReference>
<proteinExistence type="inferred from homology"/>
<dbReference type="SUPFAM" id="SSF52540">
    <property type="entry name" value="P-loop containing nucleoside triphosphate hydrolases"/>
    <property type="match status" value="1"/>
</dbReference>
<dbReference type="Proteomes" id="UP000243745">
    <property type="component" value="Unassembled WGS sequence"/>
</dbReference>
<name>A0A662ZG48_9GAMM</name>
<dbReference type="InterPro" id="IPR011704">
    <property type="entry name" value="ATPase_dyneun-rel_AAA"/>
</dbReference>
<dbReference type="PANTHER" id="PTHR48103">
    <property type="entry name" value="MIDASIN-RELATED"/>
    <property type="match status" value="1"/>
</dbReference>
<keyword evidence="3" id="KW-0067">ATP-binding</keyword>
<dbReference type="PANTHER" id="PTHR48103:SF2">
    <property type="entry name" value="MIDASIN"/>
    <property type="match status" value="1"/>
</dbReference>
<dbReference type="GO" id="GO:0016887">
    <property type="term" value="F:ATP hydrolysis activity"/>
    <property type="evidence" value="ECO:0007669"/>
    <property type="project" value="InterPro"/>
</dbReference>
<gene>
    <name evidence="5" type="ORF">SAMN02910344_00304</name>
</gene>
<reference evidence="5 6" key="1">
    <citation type="submission" date="2016-10" db="EMBL/GenBank/DDBJ databases">
        <authorList>
            <person name="Varghese N."/>
            <person name="Submissions S."/>
        </authorList>
    </citation>
    <scope>NUCLEOTIDE SEQUENCE [LARGE SCALE GENOMIC DNA]</scope>
    <source>
        <strain evidence="5 6">DSM 1361</strain>
    </source>
</reference>
<dbReference type="InterPro" id="IPR003593">
    <property type="entry name" value="AAA+_ATPase"/>
</dbReference>
<accession>A0A662ZG48</accession>
<evidence type="ECO:0000256" key="1">
    <source>
        <dbReference type="ARBA" id="ARBA00009417"/>
    </source>
</evidence>
<dbReference type="CDD" id="cd00009">
    <property type="entry name" value="AAA"/>
    <property type="match status" value="1"/>
</dbReference>